<dbReference type="AlphaFoldDB" id="A0A0K3AQ86"/>
<dbReference type="GO" id="GO:0012505">
    <property type="term" value="C:endomembrane system"/>
    <property type="evidence" value="ECO:0007669"/>
    <property type="project" value="UniProtKB-SubCell"/>
</dbReference>
<dbReference type="PIRSF" id="PIRSF005992">
    <property type="entry name" value="Clathrin_mu"/>
    <property type="match status" value="1"/>
</dbReference>
<comment type="subcellular location">
    <subcellularLocation>
        <location evidence="1">Endomembrane system</location>
    </subcellularLocation>
</comment>
<dbReference type="PROSITE" id="PS00990">
    <property type="entry name" value="CLAT_ADAPTOR_M_1"/>
    <property type="match status" value="1"/>
</dbReference>
<dbReference type="SUPFAM" id="SSF49447">
    <property type="entry name" value="Second domain of Mu2 adaptin subunit (ap50) of ap2 adaptor"/>
    <property type="match status" value="1"/>
</dbReference>
<dbReference type="GO" id="GO:0016192">
    <property type="term" value="P:vesicle-mediated transport"/>
    <property type="evidence" value="ECO:0007669"/>
    <property type="project" value="InterPro"/>
</dbReference>
<accession>A0A0K3AQ86</accession>
<dbReference type="InterPro" id="IPR050431">
    <property type="entry name" value="Adaptor_comp_med_subunit"/>
</dbReference>
<dbReference type="Pfam" id="PF00928">
    <property type="entry name" value="Adap_comp_sub"/>
    <property type="match status" value="1"/>
</dbReference>
<dbReference type="InterPro" id="IPR011012">
    <property type="entry name" value="Longin-like_dom_sf"/>
</dbReference>
<reference evidence="7 8" key="2">
    <citation type="journal article" date="2013" name="PLoS ONE">
        <title>Whole genome mapping and re-organization of the nuclear and mitochondrial genomes of Babesia microti isolates.</title>
        <authorList>
            <person name="Cornillot E."/>
            <person name="Dassouli A."/>
            <person name="Garg A."/>
            <person name="Pachikara N."/>
            <person name="Randazzo S."/>
            <person name="Depoix D."/>
            <person name="Carcy B."/>
            <person name="Delbecq S."/>
            <person name="Frutos R."/>
            <person name="Silva J.C."/>
            <person name="Sutton R."/>
            <person name="Krause P.J."/>
            <person name="Mamoun C.B."/>
        </authorList>
    </citation>
    <scope>NUCLEOTIDE SEQUENCE [LARGE SCALE GENOMIC DNA]</scope>
    <source>
        <strain evidence="7 8">RI</strain>
    </source>
</reference>
<gene>
    <name evidence="7" type="ORF">BMR1_03g00995</name>
</gene>
<dbReference type="GO" id="GO:0006886">
    <property type="term" value="P:intracellular protein transport"/>
    <property type="evidence" value="ECO:0007669"/>
    <property type="project" value="UniProtKB-UniRule"/>
</dbReference>
<organism evidence="7 8">
    <name type="scientific">Babesia microti (strain RI)</name>
    <dbReference type="NCBI Taxonomy" id="1133968"/>
    <lineage>
        <taxon>Eukaryota</taxon>
        <taxon>Sar</taxon>
        <taxon>Alveolata</taxon>
        <taxon>Apicomplexa</taxon>
        <taxon>Aconoidasida</taxon>
        <taxon>Piroplasmida</taxon>
        <taxon>Babesiidae</taxon>
        <taxon>Babesia</taxon>
    </lineage>
</organism>
<dbReference type="CDD" id="cd09250">
    <property type="entry name" value="AP-1_Mu1_Cterm"/>
    <property type="match status" value="1"/>
</dbReference>
<reference evidence="7 8" key="3">
    <citation type="journal article" date="2016" name="Sci. Rep.">
        <title>Genome-wide diversity and gene expression profiling of Babesia microti isolates identify polymorphic genes that mediate host-pathogen interactions.</title>
        <authorList>
            <person name="Silva J.C."/>
            <person name="Cornillot E."/>
            <person name="McCracken C."/>
            <person name="Usmani-Brown S."/>
            <person name="Dwivedi A."/>
            <person name="Ifeonu O.O."/>
            <person name="Crabtree J."/>
            <person name="Gotia H.T."/>
            <person name="Virji A.Z."/>
            <person name="Reynes C."/>
            <person name="Colinge J."/>
            <person name="Kumar V."/>
            <person name="Lawres L."/>
            <person name="Pazzi J.E."/>
            <person name="Pablo J.V."/>
            <person name="Hung C."/>
            <person name="Brancato J."/>
            <person name="Kumari P."/>
            <person name="Orvis J."/>
            <person name="Tretina K."/>
            <person name="Chibucos M."/>
            <person name="Ott S."/>
            <person name="Sadzewicz L."/>
            <person name="Sengamalay N."/>
            <person name="Shetty A.C."/>
            <person name="Su Q."/>
            <person name="Tallon L."/>
            <person name="Fraser C.M."/>
            <person name="Frutos R."/>
            <person name="Molina D.M."/>
            <person name="Krause P.J."/>
            <person name="Ben Mamoun C."/>
        </authorList>
    </citation>
    <scope>NUCLEOTIDE SEQUENCE [LARGE SCALE GENOMIC DNA]</scope>
    <source>
        <strain evidence="7 8">RI</strain>
    </source>
</reference>
<evidence type="ECO:0000256" key="1">
    <source>
        <dbReference type="ARBA" id="ARBA00004308"/>
    </source>
</evidence>
<evidence type="ECO:0000256" key="2">
    <source>
        <dbReference type="ARBA" id="ARBA00022448"/>
    </source>
</evidence>
<dbReference type="InterPro" id="IPR036168">
    <property type="entry name" value="AP2_Mu_C_sf"/>
</dbReference>
<evidence type="ECO:0000256" key="5">
    <source>
        <dbReference type="PIRNR" id="PIRNR005992"/>
    </source>
</evidence>
<name>A0A0K3AQ86_BABMR</name>
<dbReference type="InterPro" id="IPR022775">
    <property type="entry name" value="AP_mu_sigma_su"/>
</dbReference>
<evidence type="ECO:0000313" key="8">
    <source>
        <dbReference type="Proteomes" id="UP000002899"/>
    </source>
</evidence>
<keyword evidence="2 5" id="KW-0813">Transport</keyword>
<evidence type="ECO:0000313" key="7">
    <source>
        <dbReference type="EMBL" id="CTQ40798.1"/>
    </source>
</evidence>
<protein>
    <submittedName>
        <fullName evidence="7">AP-1 complex subunit mu</fullName>
    </submittedName>
</protein>
<evidence type="ECO:0000259" key="6">
    <source>
        <dbReference type="PROSITE" id="PS51072"/>
    </source>
</evidence>
<evidence type="ECO:0000256" key="3">
    <source>
        <dbReference type="ARBA" id="ARBA00022927"/>
    </source>
</evidence>
<keyword evidence="8" id="KW-1185">Reference proteome</keyword>
<feature type="domain" description="MHD" evidence="6">
    <location>
        <begin position="167"/>
        <end position="421"/>
    </location>
</feature>
<dbReference type="Proteomes" id="UP000002899">
    <property type="component" value="Chromosome III"/>
</dbReference>
<dbReference type="OMA" id="KPLIWCD"/>
<sequence length="423" mass="48465">MGGLNGVYIFDGKGRLILSRNYRNTESSQVCKIFHEYIIYQDEASLKPVFVVDGTIFCWIFHNGVYFLATSTQNFNVLSTITFLHHLLKVLINYFRVVSDESIRDNFVITYELLDEMADFGYPQSTEIHVLKEFIKNTANRLIYEVGPPSAMTNAISWRQDGIKHKKNEIFLDVIETLDILISSSGSILRSEIQGCLKMKSFLSGMPECKLGLNDKIFLDKSEDNTQNVGIEDVKLHQCVRLNKFDTDKTILFIPPDGEFDLMTYRLNSPVKPLFWVDVSVHNRSSSRIDFSVKTRSQFKTKSVANNVEFQIPVPTDVDCPSFTVSVGTAAYKPQVDAMIWSIRQFQGQKEYTMTASFGLPSISDESRDNFVKKPVRVRFEIPYFTVSGLTTRYLKVIEKSGYRALTWVRYISKSGDYQIRLS</sequence>
<dbReference type="Gene3D" id="3.30.450.60">
    <property type="match status" value="1"/>
</dbReference>
<dbReference type="KEGG" id="bmic:BMR1_03g00995"/>
<dbReference type="GeneID" id="24424833"/>
<dbReference type="InterPro" id="IPR028565">
    <property type="entry name" value="MHD"/>
</dbReference>
<dbReference type="EMBL" id="LN871598">
    <property type="protein sequence ID" value="CTQ40798.1"/>
    <property type="molecule type" value="Genomic_DNA"/>
</dbReference>
<reference evidence="7 8" key="1">
    <citation type="journal article" date="2012" name="Nucleic Acids Res.">
        <title>Sequencing of the smallest Apicomplexan genome from the human pathogen Babesia microti.</title>
        <authorList>
            <person name="Cornillot E."/>
            <person name="Hadj-Kaddour K."/>
            <person name="Dassouli A."/>
            <person name="Noel B."/>
            <person name="Ranwez V."/>
            <person name="Vacherie B."/>
            <person name="Augagneur Y."/>
            <person name="Bres V."/>
            <person name="Duclos A."/>
            <person name="Randazzo S."/>
            <person name="Carcy B."/>
            <person name="Debierre-Grockiego F."/>
            <person name="Delbecq S."/>
            <person name="Moubri-Menage K."/>
            <person name="Shams-Eldin H."/>
            <person name="Usmani-Brown S."/>
            <person name="Bringaud F."/>
            <person name="Wincker P."/>
            <person name="Vivares C.P."/>
            <person name="Schwarz R.T."/>
            <person name="Schetters T.P."/>
            <person name="Krause P.J."/>
            <person name="Gorenflot A."/>
            <person name="Berry V."/>
            <person name="Barbe V."/>
            <person name="Ben Mamoun C."/>
        </authorList>
    </citation>
    <scope>NUCLEOTIDE SEQUENCE [LARGE SCALE GENOMIC DNA]</scope>
    <source>
        <strain evidence="7 8">RI</strain>
    </source>
</reference>
<dbReference type="Gene3D" id="2.60.40.1170">
    <property type="entry name" value="Mu homology domain, subdomain B"/>
    <property type="match status" value="2"/>
</dbReference>
<dbReference type="VEuPathDB" id="PiroplasmaDB:BMR1_03g00995"/>
<proteinExistence type="inferred from homology"/>
<dbReference type="Pfam" id="PF01217">
    <property type="entry name" value="Clat_adaptor_s"/>
    <property type="match status" value="1"/>
</dbReference>
<keyword evidence="3 5" id="KW-0653">Protein transport</keyword>
<dbReference type="InterPro" id="IPR001392">
    <property type="entry name" value="Clathrin_mu"/>
</dbReference>
<dbReference type="GO" id="GO:0030131">
    <property type="term" value="C:clathrin adaptor complex"/>
    <property type="evidence" value="ECO:0007669"/>
    <property type="project" value="UniProtKB-UniRule"/>
</dbReference>
<keyword evidence="4" id="KW-0472">Membrane</keyword>
<dbReference type="InterPro" id="IPR018240">
    <property type="entry name" value="Clathrin_mu_CS"/>
</dbReference>
<dbReference type="OrthoDB" id="10259133at2759"/>
<dbReference type="PANTHER" id="PTHR10529">
    <property type="entry name" value="AP COMPLEX SUBUNIT MU"/>
    <property type="match status" value="1"/>
</dbReference>
<evidence type="ECO:0000256" key="4">
    <source>
        <dbReference type="ARBA" id="ARBA00023136"/>
    </source>
</evidence>
<dbReference type="PROSITE" id="PS00991">
    <property type="entry name" value="CLAT_ADAPTOR_M_2"/>
    <property type="match status" value="1"/>
</dbReference>
<dbReference type="SUPFAM" id="SSF64356">
    <property type="entry name" value="SNARE-like"/>
    <property type="match status" value="1"/>
</dbReference>
<dbReference type="PRINTS" id="PR00314">
    <property type="entry name" value="CLATHRINADPT"/>
</dbReference>
<dbReference type="PROSITE" id="PS51072">
    <property type="entry name" value="MHD"/>
    <property type="match status" value="1"/>
</dbReference>
<dbReference type="FunFam" id="3.30.450.60:FF:000002">
    <property type="entry name" value="AP-2 complex subunit mu, putative"/>
    <property type="match status" value="1"/>
</dbReference>
<comment type="similarity">
    <text evidence="5">Belongs to the adaptor complexes medium subunit family.</text>
</comment>
<dbReference type="RefSeq" id="XP_012648809.1">
    <property type="nucleotide sequence ID" value="XM_012793355.1"/>
</dbReference>